<reference evidence="5" key="3">
    <citation type="submission" date="2025-04" db="UniProtKB">
        <authorList>
            <consortium name="RefSeq"/>
        </authorList>
    </citation>
    <scope>IDENTIFICATION</scope>
    <source>
        <strain evidence="5">CBS 781.70</strain>
    </source>
</reference>
<dbReference type="Pfam" id="PF13679">
    <property type="entry name" value="Methyltransf_32"/>
    <property type="match status" value="1"/>
</dbReference>
<evidence type="ECO:0000259" key="2">
    <source>
        <dbReference type="Pfam" id="PF13679"/>
    </source>
</evidence>
<gene>
    <name evidence="3 5" type="ORF">P152DRAFT_461314</name>
</gene>
<dbReference type="InterPro" id="IPR025714">
    <property type="entry name" value="Methyltranfer_dom"/>
</dbReference>
<dbReference type="GeneID" id="54420667"/>
<evidence type="ECO:0000313" key="4">
    <source>
        <dbReference type="Proteomes" id="UP000504638"/>
    </source>
</evidence>
<evidence type="ECO:0000313" key="3">
    <source>
        <dbReference type="EMBL" id="KAF1809624.1"/>
    </source>
</evidence>
<dbReference type="InterPro" id="IPR052220">
    <property type="entry name" value="METTL25"/>
</dbReference>
<accession>A0A6G1FV09</accession>
<evidence type="ECO:0000313" key="5">
    <source>
        <dbReference type="RefSeq" id="XP_033531255.1"/>
    </source>
</evidence>
<organism evidence="3">
    <name type="scientific">Eremomyces bilateralis CBS 781.70</name>
    <dbReference type="NCBI Taxonomy" id="1392243"/>
    <lineage>
        <taxon>Eukaryota</taxon>
        <taxon>Fungi</taxon>
        <taxon>Dikarya</taxon>
        <taxon>Ascomycota</taxon>
        <taxon>Pezizomycotina</taxon>
        <taxon>Dothideomycetes</taxon>
        <taxon>Dothideomycetes incertae sedis</taxon>
        <taxon>Eremomycetales</taxon>
        <taxon>Eremomycetaceae</taxon>
        <taxon>Eremomyces</taxon>
    </lineage>
</organism>
<dbReference type="Proteomes" id="UP000504638">
    <property type="component" value="Unplaced"/>
</dbReference>
<dbReference type="RefSeq" id="XP_033531255.1">
    <property type="nucleotide sequence ID" value="XM_033680097.1"/>
</dbReference>
<keyword evidence="4" id="KW-1185">Reference proteome</keyword>
<evidence type="ECO:0000256" key="1">
    <source>
        <dbReference type="SAM" id="MobiDB-lite"/>
    </source>
</evidence>
<dbReference type="AlphaFoldDB" id="A0A6G1FV09"/>
<feature type="region of interest" description="Disordered" evidence="1">
    <location>
        <begin position="234"/>
        <end position="262"/>
    </location>
</feature>
<name>A0A6G1FV09_9PEZI</name>
<protein>
    <recommendedName>
        <fullName evidence="2">Methyltransferase domain-containing protein</fullName>
    </recommendedName>
</protein>
<feature type="domain" description="Methyltransferase" evidence="2">
    <location>
        <begin position="142"/>
        <end position="366"/>
    </location>
</feature>
<feature type="compositionally biased region" description="Basic and acidic residues" evidence="1">
    <location>
        <begin position="252"/>
        <end position="262"/>
    </location>
</feature>
<dbReference type="OrthoDB" id="10258156at2759"/>
<reference evidence="3 5" key="1">
    <citation type="submission" date="2020-01" db="EMBL/GenBank/DDBJ databases">
        <authorList>
            <consortium name="DOE Joint Genome Institute"/>
            <person name="Haridas S."/>
            <person name="Albert R."/>
            <person name="Binder M."/>
            <person name="Bloem J."/>
            <person name="Labutti K."/>
            <person name="Salamov A."/>
            <person name="Andreopoulos B."/>
            <person name="Baker S.E."/>
            <person name="Barry K."/>
            <person name="Bills G."/>
            <person name="Bluhm B.H."/>
            <person name="Cannon C."/>
            <person name="Castanera R."/>
            <person name="Culley D.E."/>
            <person name="Daum C."/>
            <person name="Ezra D."/>
            <person name="Gonzalez J.B."/>
            <person name="Henrissat B."/>
            <person name="Kuo A."/>
            <person name="Liang C."/>
            <person name="Lipzen A."/>
            <person name="Lutzoni F."/>
            <person name="Magnuson J."/>
            <person name="Mondo S."/>
            <person name="Nolan M."/>
            <person name="Ohm R."/>
            <person name="Pangilinan J."/>
            <person name="Park H.-J."/>
            <person name="Ramirez L."/>
            <person name="Alfaro M."/>
            <person name="Sun H."/>
            <person name="Tritt A."/>
            <person name="Yoshinaga Y."/>
            <person name="Zwiers L.-H."/>
            <person name="Turgeon B.G."/>
            <person name="Goodwin S.B."/>
            <person name="Spatafora J.W."/>
            <person name="Crous P.W."/>
            <person name="Grigoriev I.V."/>
        </authorList>
    </citation>
    <scope>NUCLEOTIDE SEQUENCE</scope>
    <source>
        <strain evidence="3 5">CBS 781.70</strain>
    </source>
</reference>
<reference evidence="5" key="2">
    <citation type="submission" date="2020-04" db="EMBL/GenBank/DDBJ databases">
        <authorList>
            <consortium name="NCBI Genome Project"/>
        </authorList>
    </citation>
    <scope>NUCLEOTIDE SEQUENCE</scope>
    <source>
        <strain evidence="5">CBS 781.70</strain>
    </source>
</reference>
<proteinExistence type="predicted"/>
<dbReference type="EMBL" id="ML975171">
    <property type="protein sequence ID" value="KAF1809624.1"/>
    <property type="molecule type" value="Genomic_DNA"/>
</dbReference>
<sequence>MGPEKPLPISDVFSGPNEFSESLLEFLTTSELLERFCGGIHVLDFFTRSPSLYETAIPQEWREWFHDIQIADILDFLMREDLQKFNGDDDSGGFAWRGRPFPPQSLLDYVGTVRMHLMRRDFNPPQKEVKLSRPVASGMKVKKVHEVQNFAQYVERLTGDIAEYTGQPITHLVDFGSGQNYLGRALASEPYNRDIIAIETRPHNIEGAKTLDVLAKLVERPRTMRNKKLWLLEQRGVQSGKRRNPKTTGGQEKTDDRMPKEDGECTLCEDGRMVSAAPNATPDTPLEAIPADAKGTVQYINHWVVNGSLGPIMPQIGSKSQTPPSLLTISLHSCGNLLHHALRTVTANPEVRAVALIGCCYNLMTERLGKGMTYKHPSLRIPDAVKRMEREASAKDEMGFPMSERMCSYQYSKKKKKHGLDGVDGDLEEEEEGIRLNITARMMAVQAPQNWGPKDSDSFFTRHFYRSVLQRIFLDIGVIDTCRKASARPQSPETPIVRAVSPAGGSDTAGQPIIIGGLRKSCYSNFLSYVRGAQAKMEAMAMSNGVPEEVHPEDGVNPRTGRPIADTSQYPPVPYAKIAAALGLIADEEIEDYHQRYLPRKHELSIAWSLMAYSAGVVESAIVLDRWLWLKEQDEIKEAWVEPVFDYGMSPRNLCIVGVKR</sequence>
<dbReference type="PANTHER" id="PTHR12496">
    <property type="entry name" value="CGI-41 METHYLTRANSFERASE"/>
    <property type="match status" value="1"/>
</dbReference>
<dbReference type="PANTHER" id="PTHR12496:SF0">
    <property type="entry name" value="METHYLTRANSFERASE DOMAIN-CONTAINING PROTEIN"/>
    <property type="match status" value="1"/>
</dbReference>